<dbReference type="Proteomes" id="UP000053555">
    <property type="component" value="Unassembled WGS sequence"/>
</dbReference>
<dbReference type="Gene3D" id="3.80.10.10">
    <property type="entry name" value="Ribonuclease Inhibitor"/>
    <property type="match status" value="1"/>
</dbReference>
<sequence length="163" mass="18276">MTSRDSPILFTSSKICNSSVLGCKELEALPKGLRKVISLRHLEITTKQPVLPYSEITNLILLAYLYIGSSHNMESIFGGVKFPAFKSLLVDDCHSLKSLPLDVTNFPELETLLVIDCVNLDLDLWKDHHEEQSPMLKLKCVAFRGLPQLVALPQWLQETANSL</sequence>
<accession>A0A0B2Q4J7</accession>
<organism evidence="1">
    <name type="scientific">Glycine soja</name>
    <name type="common">Wild soybean</name>
    <dbReference type="NCBI Taxonomy" id="3848"/>
    <lineage>
        <taxon>Eukaryota</taxon>
        <taxon>Viridiplantae</taxon>
        <taxon>Streptophyta</taxon>
        <taxon>Embryophyta</taxon>
        <taxon>Tracheophyta</taxon>
        <taxon>Spermatophyta</taxon>
        <taxon>Magnoliopsida</taxon>
        <taxon>eudicotyledons</taxon>
        <taxon>Gunneridae</taxon>
        <taxon>Pentapetalae</taxon>
        <taxon>rosids</taxon>
        <taxon>fabids</taxon>
        <taxon>Fabales</taxon>
        <taxon>Fabaceae</taxon>
        <taxon>Papilionoideae</taxon>
        <taxon>50 kb inversion clade</taxon>
        <taxon>NPAAA clade</taxon>
        <taxon>indigoferoid/millettioid clade</taxon>
        <taxon>Phaseoleae</taxon>
        <taxon>Glycine</taxon>
        <taxon>Glycine subgen. Soja</taxon>
    </lineage>
</organism>
<dbReference type="SUPFAM" id="SSF52047">
    <property type="entry name" value="RNI-like"/>
    <property type="match status" value="1"/>
</dbReference>
<dbReference type="AlphaFoldDB" id="A0A0B2Q4J7"/>
<evidence type="ECO:0008006" key="2">
    <source>
        <dbReference type="Google" id="ProtNLM"/>
    </source>
</evidence>
<dbReference type="InterPro" id="IPR032675">
    <property type="entry name" value="LRR_dom_sf"/>
</dbReference>
<protein>
    <recommendedName>
        <fullName evidence="2">Disease resistance protein</fullName>
    </recommendedName>
</protein>
<gene>
    <name evidence="1" type="ORF">glysoja_024068</name>
</gene>
<proteinExistence type="predicted"/>
<name>A0A0B2Q4J7_GLYSO</name>
<dbReference type="EMBL" id="KN661445">
    <property type="protein sequence ID" value="KHN14948.1"/>
    <property type="molecule type" value="Genomic_DNA"/>
</dbReference>
<reference evidence="1" key="1">
    <citation type="submission" date="2014-07" db="EMBL/GenBank/DDBJ databases">
        <title>Identification of a novel salt tolerance gene in wild soybean by whole-genome sequencing.</title>
        <authorList>
            <person name="Lam H.-M."/>
            <person name="Qi X."/>
            <person name="Li M.-W."/>
            <person name="Liu X."/>
            <person name="Xie M."/>
            <person name="Ni M."/>
            <person name="Xu X."/>
        </authorList>
    </citation>
    <scope>NUCLEOTIDE SEQUENCE [LARGE SCALE GENOMIC DNA]</scope>
    <source>
        <tissue evidence="1">Root</tissue>
    </source>
</reference>
<evidence type="ECO:0000313" key="1">
    <source>
        <dbReference type="EMBL" id="KHN14948.1"/>
    </source>
</evidence>